<organism evidence="1 2">
    <name type="scientific">Pedobacter jejuensis</name>
    <dbReference type="NCBI Taxonomy" id="1268550"/>
    <lineage>
        <taxon>Bacteria</taxon>
        <taxon>Pseudomonadati</taxon>
        <taxon>Bacteroidota</taxon>
        <taxon>Sphingobacteriia</taxon>
        <taxon>Sphingobacteriales</taxon>
        <taxon>Sphingobacteriaceae</taxon>
        <taxon>Pedobacter</taxon>
    </lineage>
</organism>
<comment type="caution">
    <text evidence="1">The sequence shown here is derived from an EMBL/GenBank/DDBJ whole genome shotgun (WGS) entry which is preliminary data.</text>
</comment>
<evidence type="ECO:0000313" key="2">
    <source>
        <dbReference type="Proteomes" id="UP000274046"/>
    </source>
</evidence>
<keyword evidence="2" id="KW-1185">Reference proteome</keyword>
<gene>
    <name evidence="1" type="ORF">D7004_19305</name>
</gene>
<name>A0A3N0BLD5_9SPHI</name>
<reference evidence="1 2" key="1">
    <citation type="submission" date="2018-10" db="EMBL/GenBank/DDBJ databases">
        <title>Genome sequencing of Pedobacter jejuensis TNB23.</title>
        <authorList>
            <person name="Cho Y.-J."/>
            <person name="Cho A."/>
            <person name="Kim O.-S."/>
        </authorList>
    </citation>
    <scope>NUCLEOTIDE SEQUENCE [LARGE SCALE GENOMIC DNA]</scope>
    <source>
        <strain evidence="1 2">TNB23</strain>
    </source>
</reference>
<dbReference type="AlphaFoldDB" id="A0A3N0BLD5"/>
<sequence length="76" mass="8454">MVKQADTPPCLGGGEYGKPVTANYSLKVRFLPLQLFQFAEYSKRLAITDNWKLLTEHLKCWVVKLADTPPCLGGGE</sequence>
<protein>
    <submittedName>
        <fullName evidence="1">Uncharacterized protein</fullName>
    </submittedName>
</protein>
<evidence type="ECO:0000313" key="1">
    <source>
        <dbReference type="EMBL" id="RNL49566.1"/>
    </source>
</evidence>
<dbReference type="Proteomes" id="UP000274046">
    <property type="component" value="Unassembled WGS sequence"/>
</dbReference>
<accession>A0A3N0BLD5</accession>
<proteinExistence type="predicted"/>
<dbReference type="EMBL" id="RBEE01000045">
    <property type="protein sequence ID" value="RNL49566.1"/>
    <property type="molecule type" value="Genomic_DNA"/>
</dbReference>